<evidence type="ECO:0000313" key="2">
    <source>
        <dbReference type="Proteomes" id="UP000051217"/>
    </source>
</evidence>
<name>A0ABR5PKQ5_9LACO</name>
<reference evidence="1 2" key="1">
    <citation type="journal article" date="2015" name="Genome Announc.">
        <title>Expanding the biotechnology potential of lactobacilli through comparative genomics of 213 strains and associated genera.</title>
        <authorList>
            <person name="Sun Z."/>
            <person name="Harris H.M."/>
            <person name="McCann A."/>
            <person name="Guo C."/>
            <person name="Argimon S."/>
            <person name="Zhang W."/>
            <person name="Yang X."/>
            <person name="Jeffery I.B."/>
            <person name="Cooney J.C."/>
            <person name="Kagawa T.F."/>
            <person name="Liu W."/>
            <person name="Song Y."/>
            <person name="Salvetti E."/>
            <person name="Wrobel A."/>
            <person name="Rasinkangas P."/>
            <person name="Parkhill J."/>
            <person name="Rea M.C."/>
            <person name="O'Sullivan O."/>
            <person name="Ritari J."/>
            <person name="Douillard F.P."/>
            <person name="Paul Ross R."/>
            <person name="Yang R."/>
            <person name="Briner A.E."/>
            <person name="Felis G.E."/>
            <person name="de Vos W.M."/>
            <person name="Barrangou R."/>
            <person name="Klaenhammer T.R."/>
            <person name="Caufield P.W."/>
            <person name="Cui Y."/>
            <person name="Zhang H."/>
            <person name="O'Toole P.W."/>
        </authorList>
    </citation>
    <scope>NUCLEOTIDE SEQUENCE [LARGE SCALE GENOMIC DNA]</scope>
    <source>
        <strain evidence="1 2">DSM 15836</strain>
    </source>
</reference>
<keyword evidence="2" id="KW-1185">Reference proteome</keyword>
<organism evidence="1 2">
    <name type="scientific">Ligilactobacillus acidipiscis DSM 15836</name>
    <dbReference type="NCBI Taxonomy" id="1423716"/>
    <lineage>
        <taxon>Bacteria</taxon>
        <taxon>Bacillati</taxon>
        <taxon>Bacillota</taxon>
        <taxon>Bacilli</taxon>
        <taxon>Lactobacillales</taxon>
        <taxon>Lactobacillaceae</taxon>
        <taxon>Ligilactobacillus</taxon>
    </lineage>
</organism>
<comment type="caution">
    <text evidence="1">The sequence shown here is derived from an EMBL/GenBank/DDBJ whole genome shotgun (WGS) entry which is preliminary data.</text>
</comment>
<dbReference type="EMBL" id="AZFI01000085">
    <property type="protein sequence ID" value="KRM26734.1"/>
    <property type="molecule type" value="Genomic_DNA"/>
</dbReference>
<proteinExistence type="predicted"/>
<protein>
    <submittedName>
        <fullName evidence="1">Uncharacterized protein</fullName>
    </submittedName>
</protein>
<gene>
    <name evidence="1" type="ORF">FC65_GL002150</name>
</gene>
<accession>A0ABR5PKQ5</accession>
<dbReference type="Proteomes" id="UP000051217">
    <property type="component" value="Unassembled WGS sequence"/>
</dbReference>
<sequence length="56" mass="6563">MSLVYGGSTDKELTWIKFEIFVWVINGEYFGCKLGVVQKKPLFYRKSRGFLNNLKI</sequence>
<evidence type="ECO:0000313" key="1">
    <source>
        <dbReference type="EMBL" id="KRM26734.1"/>
    </source>
</evidence>